<accession>A0A140L990</accession>
<sequence length="111" mass="13234">MIDRRAVYAVKFPNEEDFQNLAMDVHIHKGNLRFLSPPDRGHEIEGKLGTETKDGFTWISDHTFAGEWHFKICTIDDFRDKYYKFIYDGATIAKIIQTTEDLHEWYRKNFM</sequence>
<dbReference type="STRING" id="520762.AN619_06450"/>
<name>A0A140L990_9FIRM</name>
<evidence type="ECO:0000313" key="1">
    <source>
        <dbReference type="EMBL" id="KXG77115.1"/>
    </source>
</evidence>
<comment type="caution">
    <text evidence="1">The sequence shown here is derived from an EMBL/GenBank/DDBJ whole genome shotgun (WGS) entry which is preliminary data.</text>
</comment>
<dbReference type="Proteomes" id="UP000070456">
    <property type="component" value="Unassembled WGS sequence"/>
</dbReference>
<reference evidence="1 2" key="1">
    <citation type="submission" date="2015-12" db="EMBL/GenBank/DDBJ databases">
        <title>Draft genome sequence of the thermoanaerobe Thermotalea metallivorans, an isolate from the runoff channel of the Great Artesian Basin, Australia.</title>
        <authorList>
            <person name="Patel B.K."/>
        </authorList>
    </citation>
    <scope>NUCLEOTIDE SEQUENCE [LARGE SCALE GENOMIC DNA]</scope>
    <source>
        <strain evidence="1 2">B2-1</strain>
    </source>
</reference>
<dbReference type="AlphaFoldDB" id="A0A140L990"/>
<dbReference type="OrthoDB" id="1729849at2"/>
<gene>
    <name evidence="1" type="ORF">AN619_06450</name>
</gene>
<keyword evidence="2" id="KW-1185">Reference proteome</keyword>
<dbReference type="RefSeq" id="WP_068555030.1">
    <property type="nucleotide sequence ID" value="NZ_LOEE01000019.1"/>
</dbReference>
<protein>
    <submittedName>
        <fullName evidence="1">Uncharacterized protein</fullName>
    </submittedName>
</protein>
<dbReference type="EMBL" id="LOEE01000019">
    <property type="protein sequence ID" value="KXG77115.1"/>
    <property type="molecule type" value="Genomic_DNA"/>
</dbReference>
<proteinExistence type="predicted"/>
<evidence type="ECO:0000313" key="2">
    <source>
        <dbReference type="Proteomes" id="UP000070456"/>
    </source>
</evidence>
<organism evidence="1 2">
    <name type="scientific">Thermotalea metallivorans</name>
    <dbReference type="NCBI Taxonomy" id="520762"/>
    <lineage>
        <taxon>Bacteria</taxon>
        <taxon>Bacillati</taxon>
        <taxon>Bacillota</taxon>
        <taxon>Clostridia</taxon>
        <taxon>Peptostreptococcales</taxon>
        <taxon>Thermotaleaceae</taxon>
        <taxon>Thermotalea</taxon>
    </lineage>
</organism>